<proteinExistence type="predicted"/>
<accession>A0AB33KZ42</accession>
<gene>
    <name evidence="1" type="ORF">Pbs1_25400</name>
</gene>
<name>A0AB33KZ42_9FLAO</name>
<protein>
    <submittedName>
        <fullName evidence="1">Uncharacterized protein</fullName>
    </submittedName>
</protein>
<dbReference type="Gene3D" id="1.10.530.10">
    <property type="match status" value="1"/>
</dbReference>
<sequence length="460" mass="53814">MKEEKRLKSKKYIPKVYYRGELLNHKETPLTVKETELCPYCKEEITFEQVKHVVPEAEKEITEKILVYLNKYRKDYKLDTCLRKAHFIAQVGAEMKFLKKNMQESHNYNYASLPQKYFSKSYTIDSIILESLKNNLNEIFKIVDKSGKIKTKTNIELKSILNEENVVVDVRRLYGKNSKEKTIKEVKEKVKDKTGNEVEELKFKIILKKHKAFRIPLFSRFYATYPNDKRGLGNGNELSREGFMFCGKGIKQLTGKGNYISFSNFRKNNPFPDDPKGYIDFTKITDKTNYKGNFDLLADTNNVIYGVQSALWFYQKGGVSIQKKYAADWAAEDDIKRSTRIINGGYNGIRNRRDNTFKARTEKGFKVYKHYEKIYEKGTKEQQELIENILLNISQEEKVKTREYDNSLKKMVTAYVDLKDVEAEKLLKKLKEVKPVNSLKPKGIKLFIESDLKLTPLKNE</sequence>
<dbReference type="AlphaFoldDB" id="A0AB33KZ42"/>
<dbReference type="SUPFAM" id="SSF53955">
    <property type="entry name" value="Lysozyme-like"/>
    <property type="match status" value="1"/>
</dbReference>
<dbReference type="InterPro" id="IPR023346">
    <property type="entry name" value="Lysozyme-like_dom_sf"/>
</dbReference>
<evidence type="ECO:0000313" key="1">
    <source>
        <dbReference type="EMBL" id="BFP69197.1"/>
    </source>
</evidence>
<reference evidence="1" key="1">
    <citation type="submission" date="2024-08" db="EMBL/GenBank/DDBJ databases">
        <title>Whole genome sequence of Tenacibaculum sp. strain pbs-1 associated with black-spot shell disease in Akoya pearl oysters.</title>
        <authorList>
            <person name="Sakatoku A."/>
            <person name="Suzuki T."/>
            <person name="Hatano K."/>
            <person name="Seki M."/>
            <person name="Tanaka D."/>
            <person name="Nakamura S."/>
            <person name="Suzuki N."/>
            <person name="Isshiki T."/>
        </authorList>
    </citation>
    <scope>NUCLEOTIDE SEQUENCE</scope>
    <source>
        <strain evidence="1">Pbs-1</strain>
    </source>
</reference>
<organism evidence="1">
    <name type="scientific">Tenacibaculum sp. Pbs-1</name>
    <dbReference type="NCBI Taxonomy" id="3238748"/>
    <lineage>
        <taxon>Bacteria</taxon>
        <taxon>Pseudomonadati</taxon>
        <taxon>Bacteroidota</taxon>
        <taxon>Flavobacteriia</taxon>
        <taxon>Flavobacteriales</taxon>
        <taxon>Flavobacteriaceae</taxon>
        <taxon>Tenacibaculum</taxon>
    </lineage>
</organism>
<dbReference type="EMBL" id="AP035888">
    <property type="protein sequence ID" value="BFP69197.1"/>
    <property type="molecule type" value="Genomic_DNA"/>
</dbReference>